<evidence type="ECO:0000313" key="2">
    <source>
        <dbReference type="Proteomes" id="UP000077521"/>
    </source>
</evidence>
<organism evidence="1 2">
    <name type="scientific">Tilletia indica</name>
    <dbReference type="NCBI Taxonomy" id="43049"/>
    <lineage>
        <taxon>Eukaryota</taxon>
        <taxon>Fungi</taxon>
        <taxon>Dikarya</taxon>
        <taxon>Basidiomycota</taxon>
        <taxon>Ustilaginomycotina</taxon>
        <taxon>Exobasidiomycetes</taxon>
        <taxon>Tilletiales</taxon>
        <taxon>Tilletiaceae</taxon>
        <taxon>Tilletia</taxon>
    </lineage>
</organism>
<dbReference type="Proteomes" id="UP000077521">
    <property type="component" value="Unassembled WGS sequence"/>
</dbReference>
<gene>
    <name evidence="1" type="ORF">A4X13_0g5750</name>
</gene>
<accession>A0A177TC42</accession>
<sequence length="454" mass="52250">MCPKRLPAELWFQIVGHVLTDTPANNPPSQPQLSLIQQAKQLGMVDNTFQTAVDEFHHRSFHTFNPDSEPTVLGALQPWIPRHDCPMAEHMLFWQEHFGTSWPGTTDLEEQISEFDERKPYRVRSVRVDIRVPGFSRANNCMSWTQSNFHTWILSGAMLCRIAQPNPRLRVLHLRLSAHADFYPIVEGLIASNPRLTDIVIEDDSHPDLDGLRRPVLDLDSLCDESIEDTYQELERFIIRAPALQVNAVECGSFLRRTRSVDTFCLAVHNFVTRQPTWLWVLELLRNASYVERFEISTSMSSDADQRTPRSSITPVKLSNLKHLVLDITEVDVRLLHRLHAPLLKHMCIRSLFPVASHGELTYNHFPRLLCVTIWCPGGAIERFRALGLRKRQYIHNITNKRLLDDADEPILIYILKLDDTLSLPEDVKVERPCKRMREDEAGLSTDSSRPHTV</sequence>
<dbReference type="EMBL" id="LWDF02000476">
    <property type="protein sequence ID" value="KAE8246519.1"/>
    <property type="molecule type" value="Genomic_DNA"/>
</dbReference>
<protein>
    <submittedName>
        <fullName evidence="1">Uncharacterized protein</fullName>
    </submittedName>
</protein>
<dbReference type="AlphaFoldDB" id="A0A177TC42"/>
<reference evidence="1" key="1">
    <citation type="submission" date="2016-04" db="EMBL/GenBank/DDBJ databases">
        <authorList>
            <person name="Nguyen H.D."/>
            <person name="Samba Siva P."/>
            <person name="Cullis J."/>
            <person name="Levesque C.A."/>
            <person name="Hambleton S."/>
        </authorList>
    </citation>
    <scope>NUCLEOTIDE SEQUENCE</scope>
    <source>
        <strain evidence="1">DAOMC 236416</strain>
    </source>
</reference>
<comment type="caution">
    <text evidence="1">The sequence shown here is derived from an EMBL/GenBank/DDBJ whole genome shotgun (WGS) entry which is preliminary data.</text>
</comment>
<keyword evidence="2" id="KW-1185">Reference proteome</keyword>
<name>A0A177TC42_9BASI</name>
<evidence type="ECO:0000313" key="1">
    <source>
        <dbReference type="EMBL" id="KAE8246519.1"/>
    </source>
</evidence>
<reference evidence="1" key="2">
    <citation type="journal article" date="2019" name="IMA Fungus">
        <title>Genome sequencing and comparison of five Tilletia species to identify candidate genes for the detection of regulated species infecting wheat.</title>
        <authorList>
            <person name="Nguyen H.D.T."/>
            <person name="Sultana T."/>
            <person name="Kesanakurti P."/>
            <person name="Hambleton S."/>
        </authorList>
    </citation>
    <scope>NUCLEOTIDE SEQUENCE</scope>
    <source>
        <strain evidence="1">DAOMC 236416</strain>
    </source>
</reference>
<proteinExistence type="predicted"/>